<comment type="caution">
    <text evidence="11">The sequence shown here is derived from an EMBL/GenBank/DDBJ whole genome shotgun (WGS) entry which is preliminary data.</text>
</comment>
<dbReference type="EMBL" id="LJTC01000006">
    <property type="protein sequence ID" value="KPM83614.1"/>
    <property type="molecule type" value="Genomic_DNA"/>
</dbReference>
<evidence type="ECO:0000256" key="8">
    <source>
        <dbReference type="PIRSR" id="PIRSR000524-1"/>
    </source>
</evidence>
<dbReference type="RefSeq" id="WP_054553069.1">
    <property type="nucleotide sequence ID" value="NZ_LJTC01000006.1"/>
</dbReference>
<dbReference type="PANTHER" id="PTHR42778:SF1">
    <property type="entry name" value="2-AMINOETHYLPHOSPHONATE--PYRUVATE TRANSAMINASE"/>
    <property type="match status" value="1"/>
</dbReference>
<dbReference type="InterPro" id="IPR000192">
    <property type="entry name" value="Aminotrans_V_dom"/>
</dbReference>
<feature type="binding site" evidence="8">
    <location>
        <position position="338"/>
    </location>
    <ligand>
        <name>substrate</name>
    </ligand>
</feature>
<evidence type="ECO:0000313" key="12">
    <source>
        <dbReference type="Proteomes" id="UP000050378"/>
    </source>
</evidence>
<dbReference type="Proteomes" id="UP000050378">
    <property type="component" value="Unassembled WGS sequence"/>
</dbReference>
<dbReference type="HAMAP" id="MF_01376">
    <property type="entry name" value="PhnW_aminotrans_5"/>
    <property type="match status" value="1"/>
</dbReference>
<keyword evidence="5 7" id="KW-0670">Pyruvate</keyword>
<evidence type="ECO:0000256" key="5">
    <source>
        <dbReference type="ARBA" id="ARBA00023317"/>
    </source>
</evidence>
<dbReference type="NCBIfam" id="NF010006">
    <property type="entry name" value="PRK13479.1"/>
    <property type="match status" value="1"/>
</dbReference>
<dbReference type="STRING" id="570156.AOG27_11045"/>
<evidence type="ECO:0000256" key="4">
    <source>
        <dbReference type="ARBA" id="ARBA00022898"/>
    </source>
</evidence>
<feature type="modified residue" description="N6-(pyridoxal phosphate)lysine" evidence="7 9">
    <location>
        <position position="192"/>
    </location>
</feature>
<dbReference type="SUPFAM" id="SSF53383">
    <property type="entry name" value="PLP-dependent transferases"/>
    <property type="match status" value="1"/>
</dbReference>
<dbReference type="OrthoDB" id="9766472at2"/>
<protein>
    <recommendedName>
        <fullName evidence="7">2-aminoethylphosphonate--pyruvate transaminase</fullName>
        <ecNumber evidence="7">2.6.1.37</ecNumber>
    </recommendedName>
    <alternativeName>
        <fullName evidence="7">2-aminoethylphosphonate aminotransferase</fullName>
    </alternativeName>
    <alternativeName>
        <fullName evidence="7">AEP transaminase</fullName>
        <shortName evidence="7">AEPT</shortName>
    </alternativeName>
</protein>
<keyword evidence="2 7" id="KW-0032">Aminotransferase</keyword>
<keyword evidence="3 7" id="KW-0808">Transferase</keyword>
<dbReference type="InterPro" id="IPR015424">
    <property type="entry name" value="PyrdxlP-dep_Trfase"/>
</dbReference>
<comment type="cofactor">
    <cofactor evidence="1 7 9">
        <name>pyridoxal 5'-phosphate</name>
        <dbReference type="ChEBI" id="CHEBI:597326"/>
    </cofactor>
</comment>
<comment type="similarity">
    <text evidence="7">Belongs to the class-V pyridoxal-phosphate-dependent aminotransferase family. PhnW subfamily.</text>
</comment>
<comment type="function">
    <text evidence="7">Involved in phosphonate degradation.</text>
</comment>
<evidence type="ECO:0000256" key="9">
    <source>
        <dbReference type="PIRSR" id="PIRSR000524-50"/>
    </source>
</evidence>
<dbReference type="InterPro" id="IPR015421">
    <property type="entry name" value="PyrdxlP-dep_Trfase_major"/>
</dbReference>
<dbReference type="InterPro" id="IPR024169">
    <property type="entry name" value="SP_NH2Trfase/AEP_transaminase"/>
</dbReference>
<feature type="domain" description="Aminotransferase class V" evidence="10">
    <location>
        <begin position="39"/>
        <end position="326"/>
    </location>
</feature>
<gene>
    <name evidence="7" type="primary">phnW</name>
    <name evidence="11" type="ORF">AOG27_11045</name>
</gene>
<dbReference type="Pfam" id="PF00266">
    <property type="entry name" value="Aminotran_5"/>
    <property type="match status" value="1"/>
</dbReference>
<dbReference type="GO" id="GO:0047304">
    <property type="term" value="F:2-aminoethylphosphonate-pyruvate transaminase activity"/>
    <property type="evidence" value="ECO:0007669"/>
    <property type="project" value="UniProtKB-UniRule"/>
</dbReference>
<evidence type="ECO:0000313" key="11">
    <source>
        <dbReference type="EMBL" id="KPM83614.1"/>
    </source>
</evidence>
<organism evidence="11 12">
    <name type="scientific">Pseudoalteromonas lipolytica</name>
    <dbReference type="NCBI Taxonomy" id="570156"/>
    <lineage>
        <taxon>Bacteria</taxon>
        <taxon>Pseudomonadati</taxon>
        <taxon>Pseudomonadota</taxon>
        <taxon>Gammaproteobacteria</taxon>
        <taxon>Alteromonadales</taxon>
        <taxon>Pseudoalteromonadaceae</taxon>
        <taxon>Pseudoalteromonas</taxon>
    </lineage>
</organism>
<evidence type="ECO:0000256" key="1">
    <source>
        <dbReference type="ARBA" id="ARBA00001933"/>
    </source>
</evidence>
<dbReference type="AlphaFoldDB" id="A0A0P7D507"/>
<evidence type="ECO:0000259" key="10">
    <source>
        <dbReference type="Pfam" id="PF00266"/>
    </source>
</evidence>
<dbReference type="Gene3D" id="3.90.1150.10">
    <property type="entry name" value="Aspartate Aminotransferase, domain 1"/>
    <property type="match status" value="1"/>
</dbReference>
<accession>A0A0P7D507</accession>
<reference evidence="11 12" key="1">
    <citation type="submission" date="2015-09" db="EMBL/GenBank/DDBJ databases">
        <title>Draft Genome Sequence of Pseudoalteromonas lipolytica UCD-48B.</title>
        <authorList>
            <person name="Krusor M."/>
            <person name="Coil D.A."/>
            <person name="Lang J.M."/>
            <person name="Eisen J.A."/>
            <person name="Alexiev A."/>
        </authorList>
    </citation>
    <scope>NUCLEOTIDE SEQUENCE [LARGE SCALE GENOMIC DNA]</scope>
    <source>
        <strain evidence="11 12">UCD-48B</strain>
    </source>
</reference>
<proteinExistence type="inferred from homology"/>
<dbReference type="PANTHER" id="PTHR42778">
    <property type="entry name" value="2-AMINOETHYLPHOSPHONATE--PYRUVATE TRANSAMINASE"/>
    <property type="match status" value="1"/>
</dbReference>
<dbReference type="NCBIfam" id="TIGR02326">
    <property type="entry name" value="transamin_PhnW"/>
    <property type="match status" value="1"/>
</dbReference>
<evidence type="ECO:0000256" key="2">
    <source>
        <dbReference type="ARBA" id="ARBA00022576"/>
    </source>
</evidence>
<dbReference type="EC" id="2.6.1.37" evidence="7"/>
<dbReference type="PATRIC" id="fig|570156.3.peg.3295"/>
<dbReference type="GO" id="GO:0019700">
    <property type="term" value="P:organic phosphonate catabolic process"/>
    <property type="evidence" value="ECO:0007669"/>
    <property type="project" value="UniProtKB-UniRule"/>
</dbReference>
<keyword evidence="4 7" id="KW-0663">Pyridoxal phosphate</keyword>
<comment type="catalytic activity">
    <reaction evidence="6 7">
        <text>(2-aminoethyl)phosphonate + pyruvate = phosphonoacetaldehyde + L-alanine</text>
        <dbReference type="Rhea" id="RHEA:17021"/>
        <dbReference type="ChEBI" id="CHEBI:15361"/>
        <dbReference type="ChEBI" id="CHEBI:57418"/>
        <dbReference type="ChEBI" id="CHEBI:57972"/>
        <dbReference type="ChEBI" id="CHEBI:58383"/>
        <dbReference type="EC" id="2.6.1.37"/>
    </reaction>
</comment>
<dbReference type="InterPro" id="IPR015422">
    <property type="entry name" value="PyrdxlP-dep_Trfase_small"/>
</dbReference>
<dbReference type="Gene3D" id="3.40.640.10">
    <property type="entry name" value="Type I PLP-dependent aspartate aminotransferase-like (Major domain)"/>
    <property type="match status" value="1"/>
</dbReference>
<evidence type="ECO:0000256" key="6">
    <source>
        <dbReference type="ARBA" id="ARBA00049460"/>
    </source>
</evidence>
<evidence type="ECO:0000256" key="7">
    <source>
        <dbReference type="HAMAP-Rule" id="MF_01376"/>
    </source>
</evidence>
<evidence type="ECO:0000256" key="3">
    <source>
        <dbReference type="ARBA" id="ARBA00022679"/>
    </source>
</evidence>
<name>A0A0P7D507_9GAMM</name>
<dbReference type="PIRSF" id="PIRSF000524">
    <property type="entry name" value="SPT"/>
    <property type="match status" value="1"/>
</dbReference>
<dbReference type="InterPro" id="IPR012703">
    <property type="entry name" value="NH2EtPonate_pyrv_transaminase"/>
</dbReference>
<dbReference type="NCBIfam" id="TIGR03301">
    <property type="entry name" value="PhnW-AepZ"/>
    <property type="match status" value="1"/>
</dbReference>
<comment type="subunit">
    <text evidence="7">Homodimer.</text>
</comment>
<sequence>MNEYLLLTPGPLTTSDSVKQSMLKDWCTWDDDYNLGVVQAIRSKLVTLATKSSDYTCTLMQGSGTASVESALGSLVANEHKLLIINNGAYGKRMAEIAQYLGVDHCVLNYTETQLPSCDDIEKTLLSDENISHVAMVHCETTTGMLNPAKQVGELLSRHNKVYILDAMSSFGGVPFDLADWHIDVMISSSNKCIQGVPGFGFVICKRELIEESQGVARSLSLDLHAQWQCMENNLGKWRFTSPTHVVRAFHQALIELEQEGGVAARHKRYKDNQQLLVTAMRELGFQTLLDDSLHSPIITSFYSPTANGYDFKEFYLLLKNQGFVIYPGKVSDADCFRIGNIGHVFENDITRLIKAISNSRYWL</sequence>